<dbReference type="EMBL" id="FWFJ01000058">
    <property type="protein sequence ID" value="SLN73911.1"/>
    <property type="molecule type" value="Genomic_DNA"/>
</dbReference>
<feature type="region of interest" description="Disordered" evidence="1">
    <location>
        <begin position="1"/>
        <end position="42"/>
    </location>
</feature>
<evidence type="ECO:0000313" key="3">
    <source>
        <dbReference type="Proteomes" id="UP000194012"/>
    </source>
</evidence>
<sequence length="150" mass="16416">MNMRTPEIMFQSNRQIDPPVTDTPQDALTDDTMDDPAEDNAQNSGRLMLCIKTPGMADMVSRALGQDDGVAVEAPHCSLAELADDAAFTVAHYDILVLDIAPDDHAEMQALHDLRARASDRTRFLAITPEALTLAVARLLMEAGIDEVRR</sequence>
<reference evidence="3" key="1">
    <citation type="submission" date="2017-03" db="EMBL/GenBank/DDBJ databases">
        <authorList>
            <person name="Rodrigo-Torres L."/>
            <person name="Arahal R.D."/>
            <person name="Lucena T."/>
        </authorList>
    </citation>
    <scope>NUCLEOTIDE SEQUENCE [LARGE SCALE GENOMIC DNA]</scope>
    <source>
        <strain evidence="3">CECT 8370</strain>
    </source>
</reference>
<name>A0A1X7A9V5_9RHOB</name>
<feature type="compositionally biased region" description="Acidic residues" evidence="1">
    <location>
        <begin position="28"/>
        <end position="38"/>
    </location>
</feature>
<dbReference type="RefSeq" id="WP_085828549.1">
    <property type="nucleotide sequence ID" value="NZ_FWFJ01000058.1"/>
</dbReference>
<gene>
    <name evidence="2" type="ORF">ROG8370_03640</name>
</gene>
<keyword evidence="3" id="KW-1185">Reference proteome</keyword>
<dbReference type="Proteomes" id="UP000194012">
    <property type="component" value="Unassembled WGS sequence"/>
</dbReference>
<dbReference type="AlphaFoldDB" id="A0A1X7A9V5"/>
<evidence type="ECO:0000313" key="2">
    <source>
        <dbReference type="EMBL" id="SLN73911.1"/>
    </source>
</evidence>
<evidence type="ECO:0008006" key="4">
    <source>
        <dbReference type="Google" id="ProtNLM"/>
    </source>
</evidence>
<organism evidence="2 3">
    <name type="scientific">Roseovarius gaetbuli</name>
    <dbReference type="NCBI Taxonomy" id="1356575"/>
    <lineage>
        <taxon>Bacteria</taxon>
        <taxon>Pseudomonadati</taxon>
        <taxon>Pseudomonadota</taxon>
        <taxon>Alphaproteobacteria</taxon>
        <taxon>Rhodobacterales</taxon>
        <taxon>Roseobacteraceae</taxon>
        <taxon>Roseovarius</taxon>
    </lineage>
</organism>
<protein>
    <recommendedName>
        <fullName evidence="4">Response regulatory domain-containing protein</fullName>
    </recommendedName>
</protein>
<accession>A0A1X7A9V5</accession>
<proteinExistence type="predicted"/>
<evidence type="ECO:0000256" key="1">
    <source>
        <dbReference type="SAM" id="MobiDB-lite"/>
    </source>
</evidence>